<evidence type="ECO:0000313" key="1">
    <source>
        <dbReference type="EMBL" id="KAJ3543997.1"/>
    </source>
</evidence>
<dbReference type="EMBL" id="JANRMS010000217">
    <property type="protein sequence ID" value="KAJ3543997.1"/>
    <property type="molecule type" value="Genomic_DNA"/>
</dbReference>
<sequence>MTAPTFTSLTLATDVSAAFPESVKGKTIIITGVSPKSLGLATAFALAAQEPERLILTGRSADKVQASIDSLKSSFPSVKYDALLFDLSSQASVRAAAAKLNDNPDIPEVHILINNAGVMAIAELTLSDDNIEMSFATNHIGHFLFTNLIIEKLIAASKTSSTPTRIVNLTSFGHQFSPIRFSDINFTKKPFELPEEERPDLQKAEFFYGRNWANDAYAGGFSYAQSKTANVLFSISLNQKLANQYGITSYAVHPGAVDTNIGRHSNPEEVLHALNKVKELGFTDPQKTPEQGANSSVWAAVNPGLPTPDLSEDIVKGVYVADCKLSDEGCAEFAKRKVLAERLWELSETLVKEKFL</sequence>
<accession>A0ACC1SPL0</accession>
<proteinExistence type="predicted"/>
<reference evidence="1" key="1">
    <citation type="submission" date="2022-08" db="EMBL/GenBank/DDBJ databases">
        <title>Genome Sequence of Fusarium decemcellulare.</title>
        <authorList>
            <person name="Buettner E."/>
        </authorList>
    </citation>
    <scope>NUCLEOTIDE SEQUENCE</scope>
    <source>
        <strain evidence="1">Babe19</strain>
    </source>
</reference>
<comment type="caution">
    <text evidence="1">The sequence shown here is derived from an EMBL/GenBank/DDBJ whole genome shotgun (WGS) entry which is preliminary data.</text>
</comment>
<name>A0ACC1SPL0_9HYPO</name>
<dbReference type="Proteomes" id="UP001148629">
    <property type="component" value="Unassembled WGS sequence"/>
</dbReference>
<protein>
    <submittedName>
        <fullName evidence="1">Uncharacterized protein</fullName>
    </submittedName>
</protein>
<keyword evidence="2" id="KW-1185">Reference proteome</keyword>
<evidence type="ECO:0000313" key="2">
    <source>
        <dbReference type="Proteomes" id="UP001148629"/>
    </source>
</evidence>
<gene>
    <name evidence="1" type="ORF">NM208_g3277</name>
</gene>
<organism evidence="1 2">
    <name type="scientific">Fusarium decemcellulare</name>
    <dbReference type="NCBI Taxonomy" id="57161"/>
    <lineage>
        <taxon>Eukaryota</taxon>
        <taxon>Fungi</taxon>
        <taxon>Dikarya</taxon>
        <taxon>Ascomycota</taxon>
        <taxon>Pezizomycotina</taxon>
        <taxon>Sordariomycetes</taxon>
        <taxon>Hypocreomycetidae</taxon>
        <taxon>Hypocreales</taxon>
        <taxon>Nectriaceae</taxon>
        <taxon>Fusarium</taxon>
        <taxon>Fusarium decemcellulare species complex</taxon>
    </lineage>
</organism>